<protein>
    <recommendedName>
        <fullName evidence="3">MalT-like TPR region domain-containing protein</fullName>
    </recommendedName>
</protein>
<dbReference type="VEuPathDB" id="FungiDB:ASPBRDRAFT_38163"/>
<dbReference type="OMA" id="MQFRYST"/>
<dbReference type="Gene3D" id="1.25.40.10">
    <property type="entry name" value="Tetratricopeptide repeat domain"/>
    <property type="match status" value="1"/>
</dbReference>
<evidence type="ECO:0008006" key="3">
    <source>
        <dbReference type="Google" id="ProtNLM"/>
    </source>
</evidence>
<reference evidence="2" key="1">
    <citation type="journal article" date="2017" name="Genome Biol.">
        <title>Comparative genomics reveals high biological diversity and specific adaptations in the industrially and medically important fungal genus Aspergillus.</title>
        <authorList>
            <person name="de Vries R.P."/>
            <person name="Riley R."/>
            <person name="Wiebenga A."/>
            <person name="Aguilar-Osorio G."/>
            <person name="Amillis S."/>
            <person name="Uchima C.A."/>
            <person name="Anderluh G."/>
            <person name="Asadollahi M."/>
            <person name="Askin M."/>
            <person name="Barry K."/>
            <person name="Battaglia E."/>
            <person name="Bayram O."/>
            <person name="Benocci T."/>
            <person name="Braus-Stromeyer S.A."/>
            <person name="Caldana C."/>
            <person name="Canovas D."/>
            <person name="Cerqueira G.C."/>
            <person name="Chen F."/>
            <person name="Chen W."/>
            <person name="Choi C."/>
            <person name="Clum A."/>
            <person name="Dos Santos R.A."/>
            <person name="Damasio A.R."/>
            <person name="Diallinas G."/>
            <person name="Emri T."/>
            <person name="Fekete E."/>
            <person name="Flipphi M."/>
            <person name="Freyberg S."/>
            <person name="Gallo A."/>
            <person name="Gournas C."/>
            <person name="Habgood R."/>
            <person name="Hainaut M."/>
            <person name="Harispe M.L."/>
            <person name="Henrissat B."/>
            <person name="Hilden K.S."/>
            <person name="Hope R."/>
            <person name="Hossain A."/>
            <person name="Karabika E."/>
            <person name="Karaffa L."/>
            <person name="Karanyi Z."/>
            <person name="Krasevec N."/>
            <person name="Kuo A."/>
            <person name="Kusch H."/>
            <person name="LaButti K."/>
            <person name="Lagendijk E.L."/>
            <person name="Lapidus A."/>
            <person name="Levasseur A."/>
            <person name="Lindquist E."/>
            <person name="Lipzen A."/>
            <person name="Logrieco A.F."/>
            <person name="MacCabe A."/>
            <person name="Maekelae M.R."/>
            <person name="Malavazi I."/>
            <person name="Melin P."/>
            <person name="Meyer V."/>
            <person name="Mielnichuk N."/>
            <person name="Miskei M."/>
            <person name="Molnar A.P."/>
            <person name="Mule G."/>
            <person name="Ngan C.Y."/>
            <person name="Orejas M."/>
            <person name="Orosz E."/>
            <person name="Ouedraogo J.P."/>
            <person name="Overkamp K.M."/>
            <person name="Park H.-S."/>
            <person name="Perrone G."/>
            <person name="Piumi F."/>
            <person name="Punt P.J."/>
            <person name="Ram A.F."/>
            <person name="Ramon A."/>
            <person name="Rauscher S."/>
            <person name="Record E."/>
            <person name="Riano-Pachon D.M."/>
            <person name="Robert V."/>
            <person name="Roehrig J."/>
            <person name="Ruller R."/>
            <person name="Salamov A."/>
            <person name="Salih N.S."/>
            <person name="Samson R.A."/>
            <person name="Sandor E."/>
            <person name="Sanguinetti M."/>
            <person name="Schuetze T."/>
            <person name="Sepcic K."/>
            <person name="Shelest E."/>
            <person name="Sherlock G."/>
            <person name="Sophianopoulou V."/>
            <person name="Squina F.M."/>
            <person name="Sun H."/>
            <person name="Susca A."/>
            <person name="Todd R.B."/>
            <person name="Tsang A."/>
            <person name="Unkles S.E."/>
            <person name="van de Wiele N."/>
            <person name="van Rossen-Uffink D."/>
            <person name="Oliveira J.V."/>
            <person name="Vesth T.C."/>
            <person name="Visser J."/>
            <person name="Yu J.-H."/>
            <person name="Zhou M."/>
            <person name="Andersen M.R."/>
            <person name="Archer D.B."/>
            <person name="Baker S.E."/>
            <person name="Benoit I."/>
            <person name="Brakhage A.A."/>
            <person name="Braus G.H."/>
            <person name="Fischer R."/>
            <person name="Frisvad J.C."/>
            <person name="Goldman G.H."/>
            <person name="Houbraken J."/>
            <person name="Oakley B."/>
            <person name="Pocsi I."/>
            <person name="Scazzocchio C."/>
            <person name="Seiboth B."/>
            <person name="vanKuyk P.A."/>
            <person name="Wortman J."/>
            <person name="Dyer P.S."/>
            <person name="Grigoriev I.V."/>
        </authorList>
    </citation>
    <scope>NUCLEOTIDE SEQUENCE [LARGE SCALE GENOMIC DNA]</scope>
    <source>
        <strain evidence="2">CBS 101740 / IMI 381727 / IBT 21946</strain>
    </source>
</reference>
<dbReference type="RefSeq" id="XP_067483096.1">
    <property type="nucleotide sequence ID" value="XM_067623885.1"/>
</dbReference>
<proteinExistence type="predicted"/>
<evidence type="ECO:0000313" key="2">
    <source>
        <dbReference type="Proteomes" id="UP000184499"/>
    </source>
</evidence>
<dbReference type="Proteomes" id="UP000184499">
    <property type="component" value="Unassembled WGS sequence"/>
</dbReference>
<dbReference type="SUPFAM" id="SSF48452">
    <property type="entry name" value="TPR-like"/>
    <property type="match status" value="1"/>
</dbReference>
<dbReference type="EMBL" id="KV878680">
    <property type="protein sequence ID" value="OJJ75849.1"/>
    <property type="molecule type" value="Genomic_DNA"/>
</dbReference>
<gene>
    <name evidence="1" type="ORF">ASPBRDRAFT_38163</name>
</gene>
<name>A0A1L9UWD5_ASPBC</name>
<accession>A0A1L9UWD5</accession>
<sequence length="238" mass="27012">MQFRYSTGTSNPTTFPWEAGIPSTPFWDSFSFSQAACILKALPPPELEQYDLDARYGSSASQPEKLAVILDILQEKVKHEEARYTLPERFHTADHPLYSRLLLAIASVNVSLGQMEKAEDAYRTLVAKRKDESDLVPVYNLSGFLIHDGTASKVEEGLELAGPCVEWLDKKLGRASPQAIGVRRNIAEAEWKLGRRERADEMIKEVNDCIDELKGTKFAVYEDDEREFAREWEKGLRE</sequence>
<dbReference type="AlphaFoldDB" id="A0A1L9UWD5"/>
<organism evidence="1 2">
    <name type="scientific">Aspergillus brasiliensis (strain CBS 101740 / IMI 381727 / IBT 21946)</name>
    <dbReference type="NCBI Taxonomy" id="767769"/>
    <lineage>
        <taxon>Eukaryota</taxon>
        <taxon>Fungi</taxon>
        <taxon>Dikarya</taxon>
        <taxon>Ascomycota</taxon>
        <taxon>Pezizomycotina</taxon>
        <taxon>Eurotiomycetes</taxon>
        <taxon>Eurotiomycetidae</taxon>
        <taxon>Eurotiales</taxon>
        <taxon>Aspergillaceae</taxon>
        <taxon>Aspergillus</taxon>
        <taxon>Aspergillus subgen. Circumdati</taxon>
    </lineage>
</organism>
<dbReference type="InterPro" id="IPR011990">
    <property type="entry name" value="TPR-like_helical_dom_sf"/>
</dbReference>
<keyword evidence="2" id="KW-1185">Reference proteome</keyword>
<evidence type="ECO:0000313" key="1">
    <source>
        <dbReference type="EMBL" id="OJJ75849.1"/>
    </source>
</evidence>
<dbReference type="OrthoDB" id="4473276at2759"/>
<dbReference type="GeneID" id="93576373"/>